<keyword evidence="2" id="KW-1185">Reference proteome</keyword>
<dbReference type="EMBL" id="CP081303">
    <property type="protein sequence ID" value="QZE15033.1"/>
    <property type="molecule type" value="Genomic_DNA"/>
</dbReference>
<organism evidence="1 2">
    <name type="scientific">Halosquirtibacter laminarini</name>
    <dbReference type="NCBI Taxonomy" id="3374600"/>
    <lineage>
        <taxon>Bacteria</taxon>
        <taxon>Pseudomonadati</taxon>
        <taxon>Bacteroidota</taxon>
        <taxon>Bacteroidia</taxon>
        <taxon>Marinilabiliales</taxon>
        <taxon>Prolixibacteraceae</taxon>
        <taxon>Halosquirtibacter</taxon>
    </lineage>
</organism>
<evidence type="ECO:0000313" key="1">
    <source>
        <dbReference type="EMBL" id="QZE15033.1"/>
    </source>
</evidence>
<sequence length="386" mass="45231">MNNKILHLAMDEKFIDASNWLFEQAFPEENDLIITVKNPNQSLKHVTLTKNTRIVSLRYLLKEILPLLPKYDCVILHSLPFQFAQIVLASPNTCFVWAYFGFEVYRNQEMGLLEKYGQKTQLLCKTTIQDKIHQHIRNLYYRLKYKLPSSDNAVRLAAKHIDFFATQIREEHEMLCNHHIIGETSRWMNFSYYPIEFILEKICNESIQGENILVGNSAFHSNNHLEVFDMLRNIFLSADQQIIVPLSYGDDHYASQIHKEGSTIFGDKFTPLLNFMPLAEYNQIVQQCGYVIMNHYRQQAMGNIIISLWLGAKLFLDTRNNIYHFFKRIGITLFEMKELKKESSLTTPLTKAQKEKNREILKQHLSTEQIIQSLQQHLNPRVTISN</sequence>
<dbReference type="Proteomes" id="UP000826212">
    <property type="component" value="Chromosome"/>
</dbReference>
<gene>
    <name evidence="1" type="ORF">K4L44_04180</name>
</gene>
<protein>
    <submittedName>
        <fullName evidence="1">TDP-N-acetylfucosamine:lipid II N-acetylfucosaminyltransferase</fullName>
        <ecNumber evidence="1">2.4.1.325</ecNumber>
    </submittedName>
</protein>
<reference evidence="1" key="1">
    <citation type="submission" date="2021-08" db="EMBL/GenBank/DDBJ databases">
        <title>Novel anaerobic bacterium isolated from sea squirt in East Sea, Republic of Korea.</title>
        <authorList>
            <person name="Nguyen T.H."/>
            <person name="Li Z."/>
            <person name="Lee Y.-J."/>
            <person name="Ko J."/>
            <person name="Kim S.-G."/>
        </authorList>
    </citation>
    <scope>NUCLEOTIDE SEQUENCE</scope>
    <source>
        <strain evidence="1">KCTC 25031</strain>
    </source>
</reference>
<evidence type="ECO:0000313" key="2">
    <source>
        <dbReference type="Proteomes" id="UP000826212"/>
    </source>
</evidence>
<keyword evidence="1" id="KW-0328">Glycosyltransferase</keyword>
<proteinExistence type="predicted"/>
<name>A0AC61NHA0_9BACT</name>
<dbReference type="EC" id="2.4.1.325" evidence="1"/>
<accession>A0AC61NHA0</accession>
<keyword evidence="1" id="KW-0808">Transferase</keyword>